<accession>A0A2D3UN62</accession>
<evidence type="ECO:0000313" key="3">
    <source>
        <dbReference type="Proteomes" id="UP000225277"/>
    </source>
</evidence>
<proteinExistence type="predicted"/>
<reference evidence="2 3" key="1">
    <citation type="submission" date="2016-03" db="EMBL/GenBank/DDBJ databases">
        <authorList>
            <person name="Ploux O."/>
        </authorList>
    </citation>
    <scope>NUCLEOTIDE SEQUENCE [LARGE SCALE GENOMIC DNA]</scope>
    <source>
        <strain evidence="2 3">URUG2</strain>
    </source>
</reference>
<dbReference type="OrthoDB" id="3938057at2759"/>
<dbReference type="RefSeq" id="XP_023624195.1">
    <property type="nucleotide sequence ID" value="XM_023768427.1"/>
</dbReference>
<feature type="compositionally biased region" description="Polar residues" evidence="1">
    <location>
        <begin position="93"/>
        <end position="102"/>
    </location>
</feature>
<organism evidence="2 3">
    <name type="scientific">Ramularia collo-cygni</name>
    <dbReference type="NCBI Taxonomy" id="112498"/>
    <lineage>
        <taxon>Eukaryota</taxon>
        <taxon>Fungi</taxon>
        <taxon>Dikarya</taxon>
        <taxon>Ascomycota</taxon>
        <taxon>Pezizomycotina</taxon>
        <taxon>Dothideomycetes</taxon>
        <taxon>Dothideomycetidae</taxon>
        <taxon>Mycosphaerellales</taxon>
        <taxon>Mycosphaerellaceae</taxon>
        <taxon>Ramularia</taxon>
    </lineage>
</organism>
<protein>
    <submittedName>
        <fullName evidence="2">Uncharacterized protein</fullName>
    </submittedName>
</protein>
<keyword evidence="3" id="KW-1185">Reference proteome</keyword>
<dbReference type="Proteomes" id="UP000225277">
    <property type="component" value="Unassembled WGS sequence"/>
</dbReference>
<feature type="compositionally biased region" description="Basic and acidic residues" evidence="1">
    <location>
        <begin position="156"/>
        <end position="169"/>
    </location>
</feature>
<feature type="region of interest" description="Disordered" evidence="1">
    <location>
        <begin position="115"/>
        <end position="169"/>
    </location>
</feature>
<dbReference type="GeneID" id="35598343"/>
<dbReference type="AlphaFoldDB" id="A0A2D3UN62"/>
<gene>
    <name evidence="2" type="ORF">RCC_03136</name>
</gene>
<feature type="compositionally biased region" description="Low complexity" evidence="1">
    <location>
        <begin position="124"/>
        <end position="134"/>
    </location>
</feature>
<name>A0A2D3UN62_9PEZI</name>
<feature type="region of interest" description="Disordered" evidence="1">
    <location>
        <begin position="74"/>
        <end position="102"/>
    </location>
</feature>
<evidence type="ECO:0000313" key="2">
    <source>
        <dbReference type="EMBL" id="CZT17302.1"/>
    </source>
</evidence>
<dbReference type="EMBL" id="FJUY01000003">
    <property type="protein sequence ID" value="CZT17302.1"/>
    <property type="molecule type" value="Genomic_DNA"/>
</dbReference>
<sequence length="169" mass="18286">MAPTATTDQTFSFEIVSCLLASLLSSGVTVGAQHFALMAKMDGSTTKSGYEHRFRAVKARAKEINEQIAKGEINVDVTPVKSKPKNGGGKSATPASSKRSEISFSVEINLTHMLIDKTERAEEPSAAESENASCARDEDDEETKTPFKTPTKKPKVKQEAKSEEGDYLT</sequence>
<evidence type="ECO:0000256" key="1">
    <source>
        <dbReference type="SAM" id="MobiDB-lite"/>
    </source>
</evidence>